<keyword evidence="3" id="KW-0132">Cell division</keyword>
<dbReference type="OrthoDB" id="5561113at2759"/>
<feature type="compositionally biased region" description="Basic and acidic residues" evidence="8">
    <location>
        <begin position="139"/>
        <end position="148"/>
    </location>
</feature>
<dbReference type="GO" id="GO:0005634">
    <property type="term" value="C:nucleus"/>
    <property type="evidence" value="ECO:0007669"/>
    <property type="project" value="UniProtKB-SubCell"/>
</dbReference>
<keyword evidence="5" id="KW-0159">Chromosome partition</keyword>
<keyword evidence="4" id="KW-0498">Mitosis</keyword>
<name>A0A2G5BIK2_COERN</name>
<feature type="region of interest" description="Disordered" evidence="8">
    <location>
        <begin position="137"/>
        <end position="160"/>
    </location>
</feature>
<sequence>MTCLQPMSVCLEAEQAATSNSNGKVDREPDYRPTANTEQQQLTLPPEQVHTTMWAMAETYFRQAQKQYNDMQPLDTPNDSCQANIIAGLSCLYGVLRLCESPKAQTRHFGTSIILSADTEARTRLRIAQVLAEWGVQGPHKDSNNTKEEGEENESEEERQLQRALLVVPKTDNYAATKYAIIAAQCRLLRRRREMNWAEQRLKATIVDAQQRRQYRWTQFFTLELSNMYFTNGNHRSALAVLQAATQQAQQNTDKIGNVTMAVQQLGMLVQMRNWVSASTLAGTLVSLMTDPELISVPQLRTRFWTLNSAAAAMRGDIANAQEICGWAREALKEWQECFASQIAEGRAADNGATFLVTNSKESASGSSLRIHGSSYYEAHVWVMLVSAQVLRGDDYYERVSGFLRLALEGITRGEANGLIKQLLPLKIYVLLRIVDINLSALFISEAKGALDRVMSYLASHDCHDNSLWRDCRDAVALRWAMYKHRIGDFDEAIEAYRCVARQKCSDDLCYSARVNLAVLYLSKSDPTDEDLEYVRQLLILLEKEMENTPGSELDKIRGALLQLVQGMGSKEPVKAKTYLLGCLRLCNEAAEATLQGWTLCLLGTMVLSTGQYEQAMKMCAASQSIAQCANDPLQNAAAIGILSKIEHAVGDPERCAQLMQVDKRLLQQFNAQIIDDATNKSLH</sequence>
<evidence type="ECO:0000256" key="3">
    <source>
        <dbReference type="ARBA" id="ARBA00022618"/>
    </source>
</evidence>
<evidence type="ECO:0000256" key="5">
    <source>
        <dbReference type="ARBA" id="ARBA00022829"/>
    </source>
</evidence>
<evidence type="ECO:0000256" key="7">
    <source>
        <dbReference type="ARBA" id="ARBA00023306"/>
    </source>
</evidence>
<keyword evidence="6" id="KW-0539">Nucleus</keyword>
<dbReference type="GO" id="GO:0051301">
    <property type="term" value="P:cell division"/>
    <property type="evidence" value="ECO:0007669"/>
    <property type="project" value="UniProtKB-KW"/>
</dbReference>
<reference evidence="9 10" key="1">
    <citation type="journal article" date="2015" name="Genome Biol. Evol.">
        <title>Phylogenomic analyses indicate that early fungi evolved digesting cell walls of algal ancestors of land plants.</title>
        <authorList>
            <person name="Chang Y."/>
            <person name="Wang S."/>
            <person name="Sekimoto S."/>
            <person name="Aerts A.L."/>
            <person name="Choi C."/>
            <person name="Clum A."/>
            <person name="LaButti K.M."/>
            <person name="Lindquist E.A."/>
            <person name="Yee Ngan C."/>
            <person name="Ohm R.A."/>
            <person name="Salamov A.A."/>
            <person name="Grigoriev I.V."/>
            <person name="Spatafora J.W."/>
            <person name="Berbee M.L."/>
        </authorList>
    </citation>
    <scope>NUCLEOTIDE SEQUENCE [LARGE SCALE GENOMIC DNA]</scope>
    <source>
        <strain evidence="9 10">NRRL 1564</strain>
    </source>
</reference>
<keyword evidence="7" id="KW-0131">Cell cycle</keyword>
<dbReference type="Gene3D" id="1.25.40.10">
    <property type="entry name" value="Tetratricopeptide repeat domain"/>
    <property type="match status" value="1"/>
</dbReference>
<accession>A0A2G5BIK2</accession>
<dbReference type="GO" id="GO:0007064">
    <property type="term" value="P:mitotic sister chromatid cohesion"/>
    <property type="evidence" value="ECO:0007669"/>
    <property type="project" value="InterPro"/>
</dbReference>
<dbReference type="Pfam" id="PF10345">
    <property type="entry name" value="Cohesin_load"/>
    <property type="match status" value="1"/>
</dbReference>
<evidence type="ECO:0000313" key="10">
    <source>
        <dbReference type="Proteomes" id="UP000242474"/>
    </source>
</evidence>
<organism evidence="9 10">
    <name type="scientific">Coemansia reversa (strain ATCC 12441 / NRRL 1564)</name>
    <dbReference type="NCBI Taxonomy" id="763665"/>
    <lineage>
        <taxon>Eukaryota</taxon>
        <taxon>Fungi</taxon>
        <taxon>Fungi incertae sedis</taxon>
        <taxon>Zoopagomycota</taxon>
        <taxon>Kickxellomycotina</taxon>
        <taxon>Kickxellomycetes</taxon>
        <taxon>Kickxellales</taxon>
        <taxon>Kickxellaceae</taxon>
        <taxon>Coemansia</taxon>
    </lineage>
</organism>
<feature type="region of interest" description="Disordered" evidence="8">
    <location>
        <begin position="16"/>
        <end position="40"/>
    </location>
</feature>
<dbReference type="STRING" id="763665.A0A2G5BIK2"/>
<dbReference type="SUPFAM" id="SSF48452">
    <property type="entry name" value="TPR-like"/>
    <property type="match status" value="1"/>
</dbReference>
<evidence type="ECO:0000256" key="6">
    <source>
        <dbReference type="ARBA" id="ARBA00023242"/>
    </source>
</evidence>
<comment type="similarity">
    <text evidence="2">Belongs to the SCC4/mau-2 family.</text>
</comment>
<evidence type="ECO:0008006" key="11">
    <source>
        <dbReference type="Google" id="ProtNLM"/>
    </source>
</evidence>
<evidence type="ECO:0000256" key="4">
    <source>
        <dbReference type="ARBA" id="ARBA00022776"/>
    </source>
</evidence>
<gene>
    <name evidence="9" type="ORF">COEREDRAFT_79376</name>
</gene>
<protein>
    <recommendedName>
        <fullName evidence="11">TPR-like protein</fullName>
    </recommendedName>
</protein>
<evidence type="ECO:0000256" key="1">
    <source>
        <dbReference type="ARBA" id="ARBA00004123"/>
    </source>
</evidence>
<comment type="subcellular location">
    <subcellularLocation>
        <location evidence="1">Nucleus</location>
    </subcellularLocation>
</comment>
<keyword evidence="10" id="KW-1185">Reference proteome</keyword>
<proteinExistence type="inferred from homology"/>
<dbReference type="InterPro" id="IPR019440">
    <property type="entry name" value="MAU2"/>
</dbReference>
<dbReference type="PANTHER" id="PTHR21394">
    <property type="entry name" value="MAU2 CHROMATID COHESION FACTOR HOMOLOG"/>
    <property type="match status" value="1"/>
</dbReference>
<evidence type="ECO:0000313" key="9">
    <source>
        <dbReference type="EMBL" id="PIA18811.1"/>
    </source>
</evidence>
<evidence type="ECO:0000256" key="2">
    <source>
        <dbReference type="ARBA" id="ARBA00008585"/>
    </source>
</evidence>
<evidence type="ECO:0000256" key="8">
    <source>
        <dbReference type="SAM" id="MobiDB-lite"/>
    </source>
</evidence>
<dbReference type="InterPro" id="IPR011990">
    <property type="entry name" value="TPR-like_helical_dom_sf"/>
</dbReference>
<dbReference type="GO" id="GO:0007059">
    <property type="term" value="P:chromosome segregation"/>
    <property type="evidence" value="ECO:0007669"/>
    <property type="project" value="UniProtKB-KW"/>
</dbReference>
<dbReference type="Proteomes" id="UP000242474">
    <property type="component" value="Unassembled WGS sequence"/>
</dbReference>
<dbReference type="AlphaFoldDB" id="A0A2G5BIK2"/>
<dbReference type="EMBL" id="KZ303488">
    <property type="protein sequence ID" value="PIA18811.1"/>
    <property type="molecule type" value="Genomic_DNA"/>
</dbReference>